<sequence>MYLQRIELTNAGPIKKLNLTCRFSDDGDPLPIAIVGTNGSGKSNLLAHVVNGLIGAQASIFDDADVEQGKVYKLRSSTFIQHGKPYSMAGVEFTNGTKIAEIQLTSVKKDFKGKVEEYEKWEQISPDESSHYSSNLQQIKEETRADLNTTSNLYFPPNRFEEPAWLNELNLKNRPLYNTDKKFQGISNRPVVQYSPLKQIQDWLLDLIYDSHAIEGHKIIIPDLSNNGALVEQQVRNGPASDILEQIERFIRVLFEKPDGKFEWNVGSRNRRSIGVIIDDDVIIGNLFSLSTGQTAILDLFLSLMRDFDISNAEFRSLSDVKGMVVVDEIDLHLHSDYQHDLLPQLMKLFPRVQFIITTHSPLFLLGMKETYGSDGFQLLNLPEGEEIDVERFSEFESAYKYLKDSATFQDEIRKNLDEAVKFTLYVEGDTDIDYLNTAANLLGKTEVLDRFELINAGGQSNLDKVWKAYNSKLAEAIRTKWVLLYDCDTQKSHASNKNILFRRVVPQQNHKINKGIENLFSDNTIMKARKSKPEFIDIVGKHTIVDRGNETTVPEKWSINVNEKRNLCDWFCENGDVDDFKNFLAVFDMLEEIVQA</sequence>
<dbReference type="PANTHER" id="PTHR43581:SF2">
    <property type="entry name" value="EXCINUCLEASE ATPASE SUBUNIT"/>
    <property type="match status" value="1"/>
</dbReference>
<dbReference type="InterPro" id="IPR051396">
    <property type="entry name" value="Bact_Antivir_Def_Nuclease"/>
</dbReference>
<gene>
    <name evidence="2" type="ORF">L1I42_14635</name>
</gene>
<name>A0ABS9EC36_9HYPH</name>
<dbReference type="EMBL" id="JAKGTI010000003">
    <property type="protein sequence ID" value="MCF4099729.1"/>
    <property type="molecule type" value="Genomic_DNA"/>
</dbReference>
<dbReference type="PANTHER" id="PTHR43581">
    <property type="entry name" value="ATP/GTP PHOSPHATASE"/>
    <property type="match status" value="1"/>
</dbReference>
<dbReference type="Gene3D" id="3.40.50.300">
    <property type="entry name" value="P-loop containing nucleotide triphosphate hydrolases"/>
    <property type="match status" value="1"/>
</dbReference>
<dbReference type="InterPro" id="IPR027417">
    <property type="entry name" value="P-loop_NTPase"/>
</dbReference>
<evidence type="ECO:0000313" key="2">
    <source>
        <dbReference type="EMBL" id="MCF4099729.1"/>
    </source>
</evidence>
<comment type="caution">
    <text evidence="2">The sequence shown here is derived from an EMBL/GenBank/DDBJ whole genome shotgun (WGS) entry which is preliminary data.</text>
</comment>
<feature type="domain" description="AAA+ ATPase" evidence="1">
    <location>
        <begin position="28"/>
        <end position="384"/>
    </location>
</feature>
<keyword evidence="3" id="KW-1185">Reference proteome</keyword>
<dbReference type="InterPro" id="IPR003593">
    <property type="entry name" value="AAA+_ATPase"/>
</dbReference>
<organism evidence="2 3">
    <name type="scientific">Maritalea mediterranea</name>
    <dbReference type="NCBI Taxonomy" id="2909667"/>
    <lineage>
        <taxon>Bacteria</taxon>
        <taxon>Pseudomonadati</taxon>
        <taxon>Pseudomonadota</taxon>
        <taxon>Alphaproteobacteria</taxon>
        <taxon>Hyphomicrobiales</taxon>
        <taxon>Devosiaceae</taxon>
        <taxon>Maritalea</taxon>
    </lineage>
</organism>
<dbReference type="SUPFAM" id="SSF52540">
    <property type="entry name" value="P-loop containing nucleoside triphosphate hydrolases"/>
    <property type="match status" value="1"/>
</dbReference>
<dbReference type="Pfam" id="PF13304">
    <property type="entry name" value="AAA_21"/>
    <property type="match status" value="1"/>
</dbReference>
<accession>A0ABS9EC36</accession>
<reference evidence="2 3" key="1">
    <citation type="submission" date="2022-01" db="EMBL/GenBank/DDBJ databases">
        <title>Maritalea mediterranea sp. nov., isolated from marine plastic residues from the Malva-rosa beach (Valencia, Spain).</title>
        <authorList>
            <person name="Vidal-Verdu A."/>
            <person name="Molina-Menor E."/>
            <person name="Pascual J."/>
            <person name="Pereto J."/>
            <person name="Porcar M."/>
        </authorList>
    </citation>
    <scope>NUCLEOTIDE SEQUENCE [LARGE SCALE GENOMIC DNA]</scope>
    <source>
        <strain evidence="2 3">P4.10X</strain>
    </source>
</reference>
<evidence type="ECO:0000259" key="1">
    <source>
        <dbReference type="SMART" id="SM00382"/>
    </source>
</evidence>
<evidence type="ECO:0000313" key="3">
    <source>
        <dbReference type="Proteomes" id="UP001201217"/>
    </source>
</evidence>
<protein>
    <submittedName>
        <fullName evidence="2">AAA family ATPase</fullName>
    </submittedName>
</protein>
<dbReference type="SMART" id="SM00382">
    <property type="entry name" value="AAA"/>
    <property type="match status" value="1"/>
</dbReference>
<dbReference type="Proteomes" id="UP001201217">
    <property type="component" value="Unassembled WGS sequence"/>
</dbReference>
<dbReference type="RefSeq" id="WP_236115412.1">
    <property type="nucleotide sequence ID" value="NZ_JAKGTI010000003.1"/>
</dbReference>
<proteinExistence type="predicted"/>
<dbReference type="InterPro" id="IPR003959">
    <property type="entry name" value="ATPase_AAA_core"/>
</dbReference>